<feature type="compositionally biased region" description="Basic and acidic residues" evidence="1">
    <location>
        <begin position="1"/>
        <end position="11"/>
    </location>
</feature>
<protein>
    <submittedName>
        <fullName evidence="2">Uncharacterized protein</fullName>
    </submittedName>
</protein>
<accession>A0ABU5HH08</accession>
<gene>
    <name evidence="2" type="ORF">SYV04_39380</name>
</gene>
<sequence length="327" mass="33238">MAPRIGDEPRVVRQPQPTPAKPTTPARAQPTSGTQQQPAQKEDRFDGPINVVGRIANTVKSFTDTVLGRETKTTSGQRSFGPFNLGSQPRSTVEPLNTRASRGASILGTAASVAQLPGATYTAFRDARNFIQNATLENGIKAAGSGASFVSTTANVAKGVIETGNLISNFRGIRDAAARTILDRAPDAARGLVNRVAGETAQQVLDGASRQVTRSVAARVAGEGLEVAARAGASAAREAAPRVLAATAGKAASRFVPGLNVAIAAADTAAFGAEVANAIRSGEPNWGKLVTGGVTALGSIAAATNIPVVSQVGAAVSTVSSLIGSFF</sequence>
<name>A0ABU5HH08_9BACT</name>
<evidence type="ECO:0000313" key="2">
    <source>
        <dbReference type="EMBL" id="MDY7232516.1"/>
    </source>
</evidence>
<feature type="compositionally biased region" description="Polar residues" evidence="1">
    <location>
        <begin position="85"/>
        <end position="95"/>
    </location>
</feature>
<dbReference type="EMBL" id="JAXIVS010000021">
    <property type="protein sequence ID" value="MDY7232516.1"/>
    <property type="molecule type" value="Genomic_DNA"/>
</dbReference>
<feature type="region of interest" description="Disordered" evidence="1">
    <location>
        <begin position="70"/>
        <end position="95"/>
    </location>
</feature>
<organism evidence="2 3">
    <name type="scientific">Hyalangium rubrum</name>
    <dbReference type="NCBI Taxonomy" id="3103134"/>
    <lineage>
        <taxon>Bacteria</taxon>
        <taxon>Pseudomonadati</taxon>
        <taxon>Myxococcota</taxon>
        <taxon>Myxococcia</taxon>
        <taxon>Myxococcales</taxon>
        <taxon>Cystobacterineae</taxon>
        <taxon>Archangiaceae</taxon>
        <taxon>Hyalangium</taxon>
    </lineage>
</organism>
<dbReference type="Proteomes" id="UP001291309">
    <property type="component" value="Unassembled WGS sequence"/>
</dbReference>
<feature type="region of interest" description="Disordered" evidence="1">
    <location>
        <begin position="1"/>
        <end position="48"/>
    </location>
</feature>
<proteinExistence type="predicted"/>
<evidence type="ECO:0000256" key="1">
    <source>
        <dbReference type="SAM" id="MobiDB-lite"/>
    </source>
</evidence>
<reference evidence="2 3" key="1">
    <citation type="submission" date="2023-12" db="EMBL/GenBank/DDBJ databases">
        <title>the genome sequence of Hyalangium sp. s54d21.</title>
        <authorList>
            <person name="Zhang X."/>
        </authorList>
    </citation>
    <scope>NUCLEOTIDE SEQUENCE [LARGE SCALE GENOMIC DNA]</scope>
    <source>
        <strain evidence="3">s54d21</strain>
    </source>
</reference>
<comment type="caution">
    <text evidence="2">The sequence shown here is derived from an EMBL/GenBank/DDBJ whole genome shotgun (WGS) entry which is preliminary data.</text>
</comment>
<evidence type="ECO:0000313" key="3">
    <source>
        <dbReference type="Proteomes" id="UP001291309"/>
    </source>
</evidence>
<keyword evidence="3" id="KW-1185">Reference proteome</keyword>
<dbReference type="RefSeq" id="WP_321551230.1">
    <property type="nucleotide sequence ID" value="NZ_JAXIVS010000021.1"/>
</dbReference>